<name>A0A161UXL9_NODSP</name>
<protein>
    <submittedName>
        <fullName evidence="1">Uncharacterized protein</fullName>
    </submittedName>
</protein>
<proteinExistence type="predicted"/>
<gene>
    <name evidence="1" type="ORF">A2T98_04965</name>
</gene>
<evidence type="ECO:0000313" key="1">
    <source>
        <dbReference type="EMBL" id="KZL50943.1"/>
    </source>
</evidence>
<dbReference type="EMBL" id="LWAJ01000058">
    <property type="protein sequence ID" value="KZL50943.1"/>
    <property type="molecule type" value="Genomic_DNA"/>
</dbReference>
<accession>A0A161UXL9</accession>
<dbReference type="RefSeq" id="WP_063871817.1">
    <property type="nucleotide sequence ID" value="NZ_CAWMRI010000058.1"/>
</dbReference>
<sequence>MQAILELLQNILSLSTGLEWRISCRICLSILVFSRPSINSKITEVAVEQNSCVITQLADSSVSIRDTKPFNLEQILVRVKTQLKVQQLPKNLRDRNQEVQRMLLELQKT</sequence>
<reference evidence="1 2" key="1">
    <citation type="submission" date="2016-04" db="EMBL/GenBank/DDBJ databases">
        <title>Draft Genome Assembly of the Bloom-forming Cyanobacterium Nodularia spumigena Strain CENA596 in Shrimp Production Ponds.</title>
        <authorList>
            <person name="Popin R.V."/>
            <person name="Rigonato J."/>
            <person name="Abreu V.A."/>
            <person name="Andreote A.P."/>
            <person name="Silveira S.B."/>
            <person name="Odebrecht C."/>
            <person name="Fiore M.F."/>
        </authorList>
    </citation>
    <scope>NUCLEOTIDE SEQUENCE [LARGE SCALE GENOMIC DNA]</scope>
    <source>
        <strain evidence="1 2">CENA596</strain>
    </source>
</reference>
<dbReference type="AlphaFoldDB" id="A0A161UXL9"/>
<comment type="caution">
    <text evidence="1">The sequence shown here is derived from an EMBL/GenBank/DDBJ whole genome shotgun (WGS) entry which is preliminary data.</text>
</comment>
<organism evidence="1 2">
    <name type="scientific">Nodularia spumigena CENA596</name>
    <dbReference type="NCBI Taxonomy" id="1819295"/>
    <lineage>
        <taxon>Bacteria</taxon>
        <taxon>Bacillati</taxon>
        <taxon>Cyanobacteriota</taxon>
        <taxon>Cyanophyceae</taxon>
        <taxon>Nostocales</taxon>
        <taxon>Nodulariaceae</taxon>
        <taxon>Nodularia</taxon>
    </lineage>
</organism>
<dbReference type="Proteomes" id="UP000076555">
    <property type="component" value="Unassembled WGS sequence"/>
</dbReference>
<evidence type="ECO:0000313" key="2">
    <source>
        <dbReference type="Proteomes" id="UP000076555"/>
    </source>
</evidence>